<evidence type="ECO:0000313" key="4">
    <source>
        <dbReference type="Proteomes" id="UP001151081"/>
    </source>
</evidence>
<comment type="caution">
    <text evidence="3">The sequence shown here is derived from an EMBL/GenBank/DDBJ whole genome shotgun (WGS) entry which is preliminary data.</text>
</comment>
<dbReference type="CDD" id="cd06260">
    <property type="entry name" value="DUF820-like"/>
    <property type="match status" value="1"/>
</dbReference>
<feature type="region of interest" description="Disordered" evidence="1">
    <location>
        <begin position="42"/>
        <end position="62"/>
    </location>
</feature>
<dbReference type="SUPFAM" id="SSF52980">
    <property type="entry name" value="Restriction endonuclease-like"/>
    <property type="match status" value="1"/>
</dbReference>
<proteinExistence type="predicted"/>
<evidence type="ECO:0000259" key="2">
    <source>
        <dbReference type="Pfam" id="PF05685"/>
    </source>
</evidence>
<keyword evidence="3" id="KW-0255">Endonuclease</keyword>
<keyword evidence="3" id="KW-0540">Nuclease</keyword>
<dbReference type="AlphaFoldDB" id="A0A9X3X2F0"/>
<dbReference type="Pfam" id="PF05685">
    <property type="entry name" value="Uma2"/>
    <property type="match status" value="1"/>
</dbReference>
<dbReference type="PANTHER" id="PTHR34107">
    <property type="entry name" value="SLL0198 PROTEIN-RELATED"/>
    <property type="match status" value="1"/>
</dbReference>
<evidence type="ECO:0000256" key="1">
    <source>
        <dbReference type="SAM" id="MobiDB-lite"/>
    </source>
</evidence>
<accession>A0A9X3X2F0</accession>
<dbReference type="EMBL" id="JAGTJJ010000010">
    <property type="protein sequence ID" value="MDC3982947.1"/>
    <property type="molecule type" value="Genomic_DNA"/>
</dbReference>
<organism evidence="3 4">
    <name type="scientific">Polyangium jinanense</name>
    <dbReference type="NCBI Taxonomy" id="2829994"/>
    <lineage>
        <taxon>Bacteria</taxon>
        <taxon>Pseudomonadati</taxon>
        <taxon>Myxococcota</taxon>
        <taxon>Polyangia</taxon>
        <taxon>Polyangiales</taxon>
        <taxon>Polyangiaceae</taxon>
        <taxon>Polyangium</taxon>
    </lineage>
</organism>
<dbReference type="Gene3D" id="3.90.1570.10">
    <property type="entry name" value="tt1808, chain A"/>
    <property type="match status" value="1"/>
</dbReference>
<dbReference type="InterPro" id="IPR012296">
    <property type="entry name" value="Nuclease_put_TT1808"/>
</dbReference>
<keyword evidence="3" id="KW-0378">Hydrolase</keyword>
<reference evidence="3 4" key="1">
    <citation type="submission" date="2021-04" db="EMBL/GenBank/DDBJ databases">
        <title>Genome analysis of Polyangium sp.</title>
        <authorList>
            <person name="Li Y."/>
            <person name="Wang J."/>
        </authorList>
    </citation>
    <scope>NUCLEOTIDE SEQUENCE [LARGE SCALE GENOMIC DNA]</scope>
    <source>
        <strain evidence="3 4">SDU14</strain>
    </source>
</reference>
<dbReference type="RefSeq" id="WP_272421194.1">
    <property type="nucleotide sequence ID" value="NZ_JAGTJJ010000010.1"/>
</dbReference>
<dbReference type="PANTHER" id="PTHR34107:SF4">
    <property type="entry name" value="SLL1222 PROTEIN"/>
    <property type="match status" value="1"/>
</dbReference>
<protein>
    <submittedName>
        <fullName evidence="3">Uma2 family endonuclease</fullName>
    </submittedName>
</protein>
<dbReference type="InterPro" id="IPR011335">
    <property type="entry name" value="Restrct_endonuc-II-like"/>
</dbReference>
<sequence>MGSPARKVKPATIEDLLAIPEEERRHEIIDGELVQKAQPTFTHGRGQGRLYGRVSEPYDRRPGRRGPGGFWLALDVEVALAPNQIYRPDLVGWRRERVPEQPTEWPVRIRPDWVCEVLSPNNRSNDRVKKYRNYHRFEVPHYWILDPMDETLTVFRWTEPGYLVALIAEGGERVHAEPFEAVELDINELFGDADEEEPTEG</sequence>
<dbReference type="GO" id="GO:0004519">
    <property type="term" value="F:endonuclease activity"/>
    <property type="evidence" value="ECO:0007669"/>
    <property type="project" value="UniProtKB-KW"/>
</dbReference>
<name>A0A9X3X2F0_9BACT</name>
<feature type="domain" description="Putative restriction endonuclease" evidence="2">
    <location>
        <begin position="14"/>
        <end position="186"/>
    </location>
</feature>
<evidence type="ECO:0000313" key="3">
    <source>
        <dbReference type="EMBL" id="MDC3982947.1"/>
    </source>
</evidence>
<dbReference type="Proteomes" id="UP001151081">
    <property type="component" value="Unassembled WGS sequence"/>
</dbReference>
<gene>
    <name evidence="3" type="ORF">KEG57_20710</name>
</gene>
<dbReference type="InterPro" id="IPR008538">
    <property type="entry name" value="Uma2"/>
</dbReference>
<keyword evidence="4" id="KW-1185">Reference proteome</keyword>